<dbReference type="AlphaFoldDB" id="A0A8J6T7W1"/>
<reference evidence="1 2" key="1">
    <citation type="submission" date="2020-08" db="EMBL/GenBank/DDBJ databases">
        <title>Bridging the membrane lipid divide: bacteria of the FCB group superphylum have the potential to synthesize archaeal ether lipids.</title>
        <authorList>
            <person name="Villanueva L."/>
            <person name="Von Meijenfeldt F.A.B."/>
            <person name="Westbye A.B."/>
            <person name="Yadav S."/>
            <person name="Hopmans E.C."/>
            <person name="Dutilh B.E."/>
            <person name="Sinninghe Damste J.S."/>
        </authorList>
    </citation>
    <scope>NUCLEOTIDE SEQUENCE [LARGE SCALE GENOMIC DNA]</scope>
    <source>
        <strain evidence="1">NIOZ-UU27</strain>
    </source>
</reference>
<evidence type="ECO:0000313" key="2">
    <source>
        <dbReference type="Proteomes" id="UP000650524"/>
    </source>
</evidence>
<evidence type="ECO:0000313" key="1">
    <source>
        <dbReference type="EMBL" id="MBC8177699.1"/>
    </source>
</evidence>
<organism evidence="1 2">
    <name type="scientific">Candidatus Desulfacyla euxinica</name>
    <dbReference type="NCBI Taxonomy" id="2841693"/>
    <lineage>
        <taxon>Bacteria</taxon>
        <taxon>Deltaproteobacteria</taxon>
        <taxon>Candidatus Desulfacyla</taxon>
    </lineage>
</organism>
<name>A0A8J6T7W1_9DELT</name>
<comment type="caution">
    <text evidence="1">The sequence shown here is derived from an EMBL/GenBank/DDBJ whole genome shotgun (WGS) entry which is preliminary data.</text>
</comment>
<keyword evidence="1" id="KW-0238">DNA-binding</keyword>
<dbReference type="GO" id="GO:0003677">
    <property type="term" value="F:DNA binding"/>
    <property type="evidence" value="ECO:0007669"/>
    <property type="project" value="UniProtKB-KW"/>
</dbReference>
<dbReference type="InterPro" id="IPR036388">
    <property type="entry name" value="WH-like_DNA-bd_sf"/>
</dbReference>
<dbReference type="EMBL" id="JACNJD010000227">
    <property type="protein sequence ID" value="MBC8177699.1"/>
    <property type="molecule type" value="Genomic_DNA"/>
</dbReference>
<dbReference type="Proteomes" id="UP000650524">
    <property type="component" value="Unassembled WGS sequence"/>
</dbReference>
<protein>
    <submittedName>
        <fullName evidence="1">Winged helix DNA-binding protein</fullName>
    </submittedName>
</protein>
<dbReference type="Gene3D" id="1.10.10.10">
    <property type="entry name" value="Winged helix-like DNA-binding domain superfamily/Winged helix DNA-binding domain"/>
    <property type="match status" value="1"/>
</dbReference>
<dbReference type="InterPro" id="IPR036390">
    <property type="entry name" value="WH_DNA-bd_sf"/>
</dbReference>
<gene>
    <name evidence="1" type="ORF">H8E19_09870</name>
</gene>
<dbReference type="SUPFAM" id="SSF46785">
    <property type="entry name" value="Winged helix' DNA-binding domain"/>
    <property type="match status" value="1"/>
</dbReference>
<proteinExistence type="predicted"/>
<sequence>MPERNYEERIRFVRNERTEKSLRELSGIVGISSRKIEENIKKLKARGVVKCIGPAKGGHWKVL</sequence>
<accession>A0A8J6T7W1</accession>